<evidence type="ECO:0000256" key="1">
    <source>
        <dbReference type="PROSITE-ProRule" id="PRU00169"/>
    </source>
</evidence>
<keyword evidence="4" id="KW-0238">DNA-binding</keyword>
<sequence length="267" mass="30798">MNVVIVEDERLTAQRLQSLLLKYSTDMQVLAILPSIELAIPWFRQYEESGQQPLDLVFMDIHLQDGLAFRIIEQVQLTTPIIFTTAYDEYMIQAFKVNSIDYLLKPIALEDLTAAIDKFKAFRDRFTKSTGPVNQYPQRELEALLQQLGKTRDMTYKNRFMVSIGPKIYSIETADTAYFYLADRATMLVTCEGMSLPVEYSLEKLGQLLNPDEFFRISRQFIISRKSIQSILAYSAGKLKLELLPKSQTEVFVSGERVTDFKEWLGK</sequence>
<name>A0A1S2VBD6_9BACT</name>
<dbReference type="EMBL" id="MORL01000082">
    <property type="protein sequence ID" value="OIN55526.1"/>
    <property type="molecule type" value="Genomic_DNA"/>
</dbReference>
<dbReference type="Pfam" id="PF00072">
    <property type="entry name" value="Response_reg"/>
    <property type="match status" value="1"/>
</dbReference>
<dbReference type="PANTHER" id="PTHR37299:SF1">
    <property type="entry name" value="STAGE 0 SPORULATION PROTEIN A HOMOLOG"/>
    <property type="match status" value="1"/>
</dbReference>
<reference evidence="4 5" key="1">
    <citation type="submission" date="2016-10" db="EMBL/GenBank/DDBJ databases">
        <title>Arsenicibacter rosenii gen. nov., sp. nov., an efficient arsenic-methylating bacterium isolated from an arsenic-contaminated paddy soil.</title>
        <authorList>
            <person name="Huang K."/>
        </authorList>
    </citation>
    <scope>NUCLEOTIDE SEQUENCE [LARGE SCALE GENOMIC DNA]</scope>
    <source>
        <strain evidence="4 5">SM-1</strain>
    </source>
</reference>
<feature type="domain" description="Response regulatory" evidence="2">
    <location>
        <begin position="2"/>
        <end position="120"/>
    </location>
</feature>
<dbReference type="PROSITE" id="PS50110">
    <property type="entry name" value="RESPONSE_REGULATORY"/>
    <property type="match status" value="1"/>
</dbReference>
<dbReference type="RefSeq" id="WP_071506844.1">
    <property type="nucleotide sequence ID" value="NZ_MORL01000082.1"/>
</dbReference>
<evidence type="ECO:0000259" key="3">
    <source>
        <dbReference type="PROSITE" id="PS50930"/>
    </source>
</evidence>
<organism evidence="4 5">
    <name type="scientific">Arsenicibacter rosenii</name>
    <dbReference type="NCBI Taxonomy" id="1750698"/>
    <lineage>
        <taxon>Bacteria</taxon>
        <taxon>Pseudomonadati</taxon>
        <taxon>Bacteroidota</taxon>
        <taxon>Cytophagia</taxon>
        <taxon>Cytophagales</taxon>
        <taxon>Spirosomataceae</taxon>
        <taxon>Arsenicibacter</taxon>
    </lineage>
</organism>
<dbReference type="GO" id="GO:0000156">
    <property type="term" value="F:phosphorelay response regulator activity"/>
    <property type="evidence" value="ECO:0007669"/>
    <property type="project" value="InterPro"/>
</dbReference>
<dbReference type="Gene3D" id="3.40.50.2300">
    <property type="match status" value="1"/>
</dbReference>
<evidence type="ECO:0000313" key="4">
    <source>
        <dbReference type="EMBL" id="OIN55526.1"/>
    </source>
</evidence>
<dbReference type="Proteomes" id="UP000181790">
    <property type="component" value="Unassembled WGS sequence"/>
</dbReference>
<dbReference type="OrthoDB" id="646623at2"/>
<feature type="modified residue" description="4-aspartylphosphate" evidence="1">
    <location>
        <position position="60"/>
    </location>
</feature>
<dbReference type="SMART" id="SM00850">
    <property type="entry name" value="LytTR"/>
    <property type="match status" value="1"/>
</dbReference>
<dbReference type="InterPro" id="IPR046947">
    <property type="entry name" value="LytR-like"/>
</dbReference>
<gene>
    <name evidence="4" type="ORF">BLX24_29745</name>
</gene>
<comment type="caution">
    <text evidence="4">The sequence shown here is derived from an EMBL/GenBank/DDBJ whole genome shotgun (WGS) entry which is preliminary data.</text>
</comment>
<protein>
    <submittedName>
        <fullName evidence="4">DNA-binding response regulator</fullName>
    </submittedName>
</protein>
<dbReference type="Pfam" id="PF04397">
    <property type="entry name" value="LytTR"/>
    <property type="match status" value="1"/>
</dbReference>
<keyword evidence="5" id="KW-1185">Reference proteome</keyword>
<dbReference type="PROSITE" id="PS50930">
    <property type="entry name" value="HTH_LYTTR"/>
    <property type="match status" value="1"/>
</dbReference>
<dbReference type="AlphaFoldDB" id="A0A1S2VBD6"/>
<dbReference type="GO" id="GO:0003677">
    <property type="term" value="F:DNA binding"/>
    <property type="evidence" value="ECO:0007669"/>
    <property type="project" value="UniProtKB-KW"/>
</dbReference>
<dbReference type="PANTHER" id="PTHR37299">
    <property type="entry name" value="TRANSCRIPTIONAL REGULATOR-RELATED"/>
    <property type="match status" value="1"/>
</dbReference>
<dbReference type="Gene3D" id="2.40.50.1020">
    <property type="entry name" value="LytTr DNA-binding domain"/>
    <property type="match status" value="1"/>
</dbReference>
<evidence type="ECO:0000259" key="2">
    <source>
        <dbReference type="PROSITE" id="PS50110"/>
    </source>
</evidence>
<feature type="domain" description="HTH LytTR-type" evidence="3">
    <location>
        <begin position="160"/>
        <end position="267"/>
    </location>
</feature>
<accession>A0A1S2VBD6</accession>
<dbReference type="SUPFAM" id="SSF52172">
    <property type="entry name" value="CheY-like"/>
    <property type="match status" value="1"/>
</dbReference>
<dbReference type="SMART" id="SM00448">
    <property type="entry name" value="REC"/>
    <property type="match status" value="1"/>
</dbReference>
<keyword evidence="1" id="KW-0597">Phosphoprotein</keyword>
<dbReference type="InterPro" id="IPR007492">
    <property type="entry name" value="LytTR_DNA-bd_dom"/>
</dbReference>
<dbReference type="InterPro" id="IPR011006">
    <property type="entry name" value="CheY-like_superfamily"/>
</dbReference>
<dbReference type="InterPro" id="IPR001789">
    <property type="entry name" value="Sig_transdc_resp-reg_receiver"/>
</dbReference>
<proteinExistence type="predicted"/>
<evidence type="ECO:0000313" key="5">
    <source>
        <dbReference type="Proteomes" id="UP000181790"/>
    </source>
</evidence>